<dbReference type="NCBIfam" id="TIGR03504">
    <property type="entry name" value="FimV_Cterm"/>
    <property type="match status" value="1"/>
</dbReference>
<dbReference type="InterPro" id="IPR038440">
    <property type="entry name" value="FimV_C_sf"/>
</dbReference>
<proteinExistence type="predicted"/>
<dbReference type="Gene3D" id="1.20.58.2200">
    <property type="match status" value="1"/>
</dbReference>
<dbReference type="Proteomes" id="UP001596542">
    <property type="component" value="Unassembled WGS sequence"/>
</dbReference>
<evidence type="ECO:0000256" key="2">
    <source>
        <dbReference type="SAM" id="MobiDB-lite"/>
    </source>
</evidence>
<dbReference type="InterPro" id="IPR057840">
    <property type="entry name" value="FimV_N"/>
</dbReference>
<dbReference type="SMART" id="SM00257">
    <property type="entry name" value="LysM"/>
    <property type="match status" value="1"/>
</dbReference>
<dbReference type="InterPro" id="IPR036779">
    <property type="entry name" value="LysM_dom_sf"/>
</dbReference>
<dbReference type="InterPro" id="IPR020012">
    <property type="entry name" value="LysM_FimV"/>
</dbReference>
<feature type="coiled-coil region" evidence="1">
    <location>
        <begin position="375"/>
        <end position="416"/>
    </location>
</feature>
<dbReference type="Gene3D" id="3.10.350.10">
    <property type="entry name" value="LysM domain"/>
    <property type="match status" value="1"/>
</dbReference>
<feature type="region of interest" description="Disordered" evidence="2">
    <location>
        <begin position="434"/>
        <end position="486"/>
    </location>
</feature>
<comment type="caution">
    <text evidence="4">The sequence shown here is derived from an EMBL/GenBank/DDBJ whole genome shotgun (WGS) entry which is preliminary data.</text>
</comment>
<dbReference type="Pfam" id="PF25800">
    <property type="entry name" value="FimV_N"/>
    <property type="match status" value="1"/>
</dbReference>
<dbReference type="CDD" id="cd00118">
    <property type="entry name" value="LysM"/>
    <property type="match status" value="1"/>
</dbReference>
<gene>
    <name evidence="4" type="ORF">ACFQPC_02920</name>
</gene>
<evidence type="ECO:0000259" key="3">
    <source>
        <dbReference type="PROSITE" id="PS51782"/>
    </source>
</evidence>
<sequence>MPLKMQSNPGSTFSSLKLKTLSAAVISAFVLSNAYAAGLGKLTVMSSLGQPLRAEIELTSVAPDELASLSPKLASAEAFRQANIDFNPSLFSLRFAVEQRGGQPIVRITSTQPINEPFVDMLLELGGNKGRLVREYTFLLDPPEMRSAQAAQVAPIAITAPPAARVVESRPEVAAAPVAAPTPPVPAPVRENPPPAAAKPRAVAPAPVAAAAPAPKAAAAPVDEYQVKKGDTLAKIANQYRPSGVSLDQMLVALYRANPEAFIDKNMNRLRAGQILSVPEADAAQAVAQPEARGVVIAQAADFNAYRNKLAGQVANAAAKKSDDAKQADGGKITAKVQDESGAAAEAKDKLKLSKSGAAATGSDKLANQAGAEELIAKDKAIADANARVKELEKNVNELQKILEIKNKDLAAQQKQAEVAAAAAVAAPAAATPPAAAPAPEAAPAATAETPAATATPPATDAKPAEAAPAPAEPAPVAAKPKKPVVVAPPPPQPGFFEDLTDNAMFLPGAAALLALLAGLGIYSSRRRKQQPKSFEDSIITDSSLKSNSLFGSTGGQSVDTNNSVFNSNFVPSASQLDTNEVDPIAEADVYIAYGRDAQAEEILKEALRNQPDRHAVRVKLLEIYSSRNDVRSFEILATELYSMTKGEGDDWAQAATMGLILDPSNPLYANGAVPEDVAAKASAMTAPTQPLDGLDDLRGIAPVAAGAAALGTAAYFASNNSEVEAEEPTFTPEAEPKAVVEDLDFDLEGLGIEKTTDAEKPAEDAAVPAEFPADVAAIDFDFLDDKSATPAAKSGNTLQFFDSEASAPTVPAANTPAATPDFLLPDDIELDFPEHDAAAFSATQPMANLPEFDLSDIALELDPVDKPAVAGEAETALPELDGLGDEASYSANAEMATKLDLAIAYQEIGDREGARELLEEVVKGGNGEQSEKAKALLGKLS</sequence>
<evidence type="ECO:0000313" key="5">
    <source>
        <dbReference type="Proteomes" id="UP001596542"/>
    </source>
</evidence>
<dbReference type="InterPro" id="IPR018392">
    <property type="entry name" value="LysM"/>
</dbReference>
<dbReference type="Pfam" id="PF01476">
    <property type="entry name" value="LysM"/>
    <property type="match status" value="1"/>
</dbReference>
<feature type="compositionally biased region" description="Pro residues" evidence="2">
    <location>
        <begin position="180"/>
        <end position="197"/>
    </location>
</feature>
<keyword evidence="1" id="KW-0175">Coiled coil</keyword>
<evidence type="ECO:0000256" key="1">
    <source>
        <dbReference type="SAM" id="Coils"/>
    </source>
</evidence>
<dbReference type="InterPro" id="IPR020011">
    <property type="entry name" value="FimV_C"/>
</dbReference>
<name>A0ABW2I7G8_9BURK</name>
<accession>A0ABW2I7G8</accession>
<organism evidence="4 5">
    <name type="scientific">Herminiimonas glaciei</name>
    <dbReference type="NCBI Taxonomy" id="523788"/>
    <lineage>
        <taxon>Bacteria</taxon>
        <taxon>Pseudomonadati</taxon>
        <taxon>Pseudomonadota</taxon>
        <taxon>Betaproteobacteria</taxon>
        <taxon>Burkholderiales</taxon>
        <taxon>Oxalobacteraceae</taxon>
        <taxon>Herminiimonas</taxon>
    </lineage>
</organism>
<dbReference type="RefSeq" id="WP_382270132.1">
    <property type="nucleotide sequence ID" value="NZ_JBHTBU010000001.1"/>
</dbReference>
<reference evidence="5" key="1">
    <citation type="journal article" date="2019" name="Int. J. Syst. Evol. Microbiol.">
        <title>The Global Catalogue of Microorganisms (GCM) 10K type strain sequencing project: providing services to taxonomists for standard genome sequencing and annotation.</title>
        <authorList>
            <consortium name="The Broad Institute Genomics Platform"/>
            <consortium name="The Broad Institute Genome Sequencing Center for Infectious Disease"/>
            <person name="Wu L."/>
            <person name="Ma J."/>
        </authorList>
    </citation>
    <scope>NUCLEOTIDE SEQUENCE [LARGE SCALE GENOMIC DNA]</scope>
    <source>
        <strain evidence="5">KACC 12508</strain>
    </source>
</reference>
<evidence type="ECO:0000313" key="4">
    <source>
        <dbReference type="EMBL" id="MFC7286979.1"/>
    </source>
</evidence>
<feature type="domain" description="LysM" evidence="3">
    <location>
        <begin position="223"/>
        <end position="278"/>
    </location>
</feature>
<dbReference type="PROSITE" id="PS51782">
    <property type="entry name" value="LYSM"/>
    <property type="match status" value="1"/>
</dbReference>
<feature type="region of interest" description="Disordered" evidence="2">
    <location>
        <begin position="176"/>
        <end position="201"/>
    </location>
</feature>
<dbReference type="NCBIfam" id="TIGR03505">
    <property type="entry name" value="FimV_core"/>
    <property type="match status" value="1"/>
</dbReference>
<feature type="compositionally biased region" description="Low complexity" evidence="2">
    <location>
        <begin position="434"/>
        <end position="479"/>
    </location>
</feature>
<keyword evidence="5" id="KW-1185">Reference proteome</keyword>
<protein>
    <submittedName>
        <fullName evidence="4">FimV/HubP family polar landmark protein</fullName>
    </submittedName>
</protein>
<dbReference type="EMBL" id="JBHTBU010000001">
    <property type="protein sequence ID" value="MFC7286979.1"/>
    <property type="molecule type" value="Genomic_DNA"/>
</dbReference>